<dbReference type="Pfam" id="PF13879">
    <property type="entry name" value="Hmw_CFAP97"/>
    <property type="match status" value="1"/>
</dbReference>
<dbReference type="PANTHER" id="PTHR33768">
    <property type="entry name" value="MIP11318P"/>
    <property type="match status" value="1"/>
</dbReference>
<dbReference type="InterPro" id="IPR029488">
    <property type="entry name" value="Hmw/CFAP97"/>
</dbReference>
<dbReference type="EMBL" id="KZ308648">
    <property type="protein sequence ID" value="KAG8232756.1"/>
    <property type="molecule type" value="Genomic_DNA"/>
</dbReference>
<comment type="similarity">
    <text evidence="1">Belongs to the CFAP97 family.</text>
</comment>
<dbReference type="InterPro" id="IPR038792">
    <property type="entry name" value="CFAP97D1/2"/>
</dbReference>
<dbReference type="PANTHER" id="PTHR33768:SF3">
    <property type="entry name" value="MIP11318P"/>
    <property type="match status" value="1"/>
</dbReference>
<gene>
    <name evidence="3" type="ORF">J437_LFUL013001</name>
</gene>
<dbReference type="Proteomes" id="UP000792457">
    <property type="component" value="Unassembled WGS sequence"/>
</dbReference>
<organism evidence="3 4">
    <name type="scientific">Ladona fulva</name>
    <name type="common">Scarce chaser dragonfly</name>
    <name type="synonym">Libellula fulva</name>
    <dbReference type="NCBI Taxonomy" id="123851"/>
    <lineage>
        <taxon>Eukaryota</taxon>
        <taxon>Metazoa</taxon>
        <taxon>Ecdysozoa</taxon>
        <taxon>Arthropoda</taxon>
        <taxon>Hexapoda</taxon>
        <taxon>Insecta</taxon>
        <taxon>Pterygota</taxon>
        <taxon>Palaeoptera</taxon>
        <taxon>Odonata</taxon>
        <taxon>Epiprocta</taxon>
        <taxon>Anisoptera</taxon>
        <taxon>Libelluloidea</taxon>
        <taxon>Libellulidae</taxon>
        <taxon>Ladona</taxon>
    </lineage>
</organism>
<evidence type="ECO:0000313" key="4">
    <source>
        <dbReference type="Proteomes" id="UP000792457"/>
    </source>
</evidence>
<sequence>MPMDCLVKERNTLNRNQMNCIPAMPKSNSYLGKLWDLQKYNNHRKNVLQAKSKVDNFPPKIGFPQLYKTKKLSDQAQRMARIQKENKKLLQSINVINRTKV</sequence>
<proteinExistence type="inferred from homology"/>
<dbReference type="OrthoDB" id="193499at2759"/>
<evidence type="ECO:0000256" key="1">
    <source>
        <dbReference type="ARBA" id="ARBA00008315"/>
    </source>
</evidence>
<name>A0A8K0KCU7_LADFU</name>
<evidence type="ECO:0000256" key="2">
    <source>
        <dbReference type="SAM" id="Coils"/>
    </source>
</evidence>
<accession>A0A8K0KCU7</accession>
<dbReference type="AlphaFoldDB" id="A0A8K0KCU7"/>
<reference evidence="3" key="1">
    <citation type="submission" date="2013-04" db="EMBL/GenBank/DDBJ databases">
        <authorList>
            <person name="Qu J."/>
            <person name="Murali S.C."/>
            <person name="Bandaranaike D."/>
            <person name="Bellair M."/>
            <person name="Blankenburg K."/>
            <person name="Chao H."/>
            <person name="Dinh H."/>
            <person name="Doddapaneni H."/>
            <person name="Downs B."/>
            <person name="Dugan-Rocha S."/>
            <person name="Elkadiri S."/>
            <person name="Gnanaolivu R.D."/>
            <person name="Hernandez B."/>
            <person name="Javaid M."/>
            <person name="Jayaseelan J.C."/>
            <person name="Lee S."/>
            <person name="Li M."/>
            <person name="Ming W."/>
            <person name="Munidasa M."/>
            <person name="Muniz J."/>
            <person name="Nguyen L."/>
            <person name="Ongeri F."/>
            <person name="Osuji N."/>
            <person name="Pu L.-L."/>
            <person name="Puazo M."/>
            <person name="Qu C."/>
            <person name="Quiroz J."/>
            <person name="Raj R."/>
            <person name="Weissenberger G."/>
            <person name="Xin Y."/>
            <person name="Zou X."/>
            <person name="Han Y."/>
            <person name="Richards S."/>
            <person name="Worley K."/>
            <person name="Muzny D."/>
            <person name="Gibbs R."/>
        </authorList>
    </citation>
    <scope>NUCLEOTIDE SEQUENCE</scope>
    <source>
        <strain evidence="3">Sampled in the wild</strain>
    </source>
</reference>
<reference evidence="3" key="2">
    <citation type="submission" date="2017-10" db="EMBL/GenBank/DDBJ databases">
        <title>Ladona fulva Genome sequencing and assembly.</title>
        <authorList>
            <person name="Murali S."/>
            <person name="Richards S."/>
            <person name="Bandaranaike D."/>
            <person name="Bellair M."/>
            <person name="Blankenburg K."/>
            <person name="Chao H."/>
            <person name="Dinh H."/>
            <person name="Doddapaneni H."/>
            <person name="Dugan-Rocha S."/>
            <person name="Elkadiri S."/>
            <person name="Gnanaolivu R."/>
            <person name="Hernandez B."/>
            <person name="Skinner E."/>
            <person name="Javaid M."/>
            <person name="Lee S."/>
            <person name="Li M."/>
            <person name="Ming W."/>
            <person name="Munidasa M."/>
            <person name="Muniz J."/>
            <person name="Nguyen L."/>
            <person name="Hughes D."/>
            <person name="Osuji N."/>
            <person name="Pu L.-L."/>
            <person name="Puazo M."/>
            <person name="Qu C."/>
            <person name="Quiroz J."/>
            <person name="Raj R."/>
            <person name="Weissenberger G."/>
            <person name="Xin Y."/>
            <person name="Zou X."/>
            <person name="Han Y."/>
            <person name="Worley K."/>
            <person name="Muzny D."/>
            <person name="Gibbs R."/>
        </authorList>
    </citation>
    <scope>NUCLEOTIDE SEQUENCE</scope>
    <source>
        <strain evidence="3">Sampled in the wild</strain>
    </source>
</reference>
<feature type="coiled-coil region" evidence="2">
    <location>
        <begin position="72"/>
        <end position="99"/>
    </location>
</feature>
<protein>
    <submittedName>
        <fullName evidence="3">Uncharacterized protein</fullName>
    </submittedName>
</protein>
<evidence type="ECO:0000313" key="3">
    <source>
        <dbReference type="EMBL" id="KAG8232756.1"/>
    </source>
</evidence>
<comment type="caution">
    <text evidence="3">The sequence shown here is derived from an EMBL/GenBank/DDBJ whole genome shotgun (WGS) entry which is preliminary data.</text>
</comment>
<keyword evidence="4" id="KW-1185">Reference proteome</keyword>
<keyword evidence="2" id="KW-0175">Coiled coil</keyword>